<sequence length="391" mass="44561">MSVNEYALKFTPSTKYAPTMVANSRIRMSKFMSGESDLVIKQYLTSTLIEDKHISHLMTHANKLKSKSSKKGQNSPRGQRLVIVTFLILDPVDMDILDSCRSSPVKVLLRYRLLSSTKIWCLTLNLKEMVVMDHLLPLAQGVVRNIMSNIWPTQMVDFVEKRVATKLRNLYCKLSRFVSTPVVTPYVAMRFGVGLEILSNSFHVSTPVGDSTVAKRVYRNCPIFISYIVTQVDLVELDMLNFDVILVLIINEFLEVFASDVLGIPPKRDINFNIDLLQDTKPISVPPYRMDPTVTREGIQVDPKKIVVVKKWPRPLSTSDIRSFLGLASYYRRFVEGFSSIASPLTTFTQKKIKFLWLEACEKSFQELKDRLTSTPILALSREFGWFCGVL</sequence>
<dbReference type="InterPro" id="IPR050951">
    <property type="entry name" value="Retrovirus_Pol_polyprotein"/>
</dbReference>
<dbReference type="EMBL" id="CP133620">
    <property type="protein sequence ID" value="WMV45864.1"/>
    <property type="molecule type" value="Genomic_DNA"/>
</dbReference>
<dbReference type="PANTHER" id="PTHR37984">
    <property type="entry name" value="PROTEIN CBG26694"/>
    <property type="match status" value="1"/>
</dbReference>
<dbReference type="AlphaFoldDB" id="A0AAF0UHB8"/>
<keyword evidence="2" id="KW-1185">Reference proteome</keyword>
<dbReference type="Gene3D" id="3.30.70.270">
    <property type="match status" value="1"/>
</dbReference>
<dbReference type="Proteomes" id="UP001234989">
    <property type="component" value="Chromosome 9"/>
</dbReference>
<gene>
    <name evidence="1" type="ORF">MTR67_039249</name>
</gene>
<evidence type="ECO:0000313" key="1">
    <source>
        <dbReference type="EMBL" id="WMV45864.1"/>
    </source>
</evidence>
<protein>
    <submittedName>
        <fullName evidence="1">Uncharacterized protein</fullName>
    </submittedName>
</protein>
<proteinExistence type="predicted"/>
<evidence type="ECO:0000313" key="2">
    <source>
        <dbReference type="Proteomes" id="UP001234989"/>
    </source>
</evidence>
<dbReference type="Pfam" id="PF08284">
    <property type="entry name" value="RVP_2"/>
    <property type="match status" value="1"/>
</dbReference>
<dbReference type="SUPFAM" id="SSF56672">
    <property type="entry name" value="DNA/RNA polymerases"/>
    <property type="match status" value="1"/>
</dbReference>
<dbReference type="InterPro" id="IPR043502">
    <property type="entry name" value="DNA/RNA_pol_sf"/>
</dbReference>
<reference evidence="1" key="1">
    <citation type="submission" date="2023-08" db="EMBL/GenBank/DDBJ databases">
        <title>A de novo genome assembly of Solanum verrucosum Schlechtendal, a Mexican diploid species geographically isolated from the other diploid A-genome species in potato relatives.</title>
        <authorList>
            <person name="Hosaka K."/>
        </authorList>
    </citation>
    <scope>NUCLEOTIDE SEQUENCE</scope>
    <source>
        <tissue evidence="1">Young leaves</tissue>
    </source>
</reference>
<organism evidence="1 2">
    <name type="scientific">Solanum verrucosum</name>
    <dbReference type="NCBI Taxonomy" id="315347"/>
    <lineage>
        <taxon>Eukaryota</taxon>
        <taxon>Viridiplantae</taxon>
        <taxon>Streptophyta</taxon>
        <taxon>Embryophyta</taxon>
        <taxon>Tracheophyta</taxon>
        <taxon>Spermatophyta</taxon>
        <taxon>Magnoliopsida</taxon>
        <taxon>eudicotyledons</taxon>
        <taxon>Gunneridae</taxon>
        <taxon>Pentapetalae</taxon>
        <taxon>asterids</taxon>
        <taxon>lamiids</taxon>
        <taxon>Solanales</taxon>
        <taxon>Solanaceae</taxon>
        <taxon>Solanoideae</taxon>
        <taxon>Solaneae</taxon>
        <taxon>Solanum</taxon>
    </lineage>
</organism>
<dbReference type="PANTHER" id="PTHR37984:SF5">
    <property type="entry name" value="PROTEIN NYNRIN-LIKE"/>
    <property type="match status" value="1"/>
</dbReference>
<dbReference type="FunFam" id="3.30.70.270:FF:000020">
    <property type="entry name" value="Transposon Tf2-6 polyprotein-like Protein"/>
    <property type="match status" value="1"/>
</dbReference>
<name>A0AAF0UHB8_SOLVR</name>
<dbReference type="InterPro" id="IPR043128">
    <property type="entry name" value="Rev_trsase/Diguanyl_cyclase"/>
</dbReference>
<accession>A0AAF0UHB8</accession>